<sequence length="40" mass="4962">MHQNIEPYIFYIFQDMGSILRLVWASSLFIYEYTLMNKRE</sequence>
<organism evidence="1 2">
    <name type="scientific">Geobacillus icigianus</name>
    <dbReference type="NCBI Taxonomy" id="1430331"/>
    <lineage>
        <taxon>Bacteria</taxon>
        <taxon>Bacillati</taxon>
        <taxon>Bacillota</taxon>
        <taxon>Bacilli</taxon>
        <taxon>Bacillales</taxon>
        <taxon>Anoxybacillaceae</taxon>
        <taxon>Geobacillus</taxon>
    </lineage>
</organism>
<evidence type="ECO:0000313" key="1">
    <source>
        <dbReference type="EMBL" id="MEB3752173.1"/>
    </source>
</evidence>
<comment type="caution">
    <text evidence="1">The sequence shown here is derived from an EMBL/GenBank/DDBJ whole genome shotgun (WGS) entry which is preliminary data.</text>
</comment>
<proteinExistence type="predicted"/>
<name>A0ABU6BKF0_9BACL</name>
<dbReference type="Proteomes" id="UP000029267">
    <property type="component" value="Unassembled WGS sequence"/>
</dbReference>
<accession>A0ABU6BKF0</accession>
<evidence type="ECO:0000313" key="2">
    <source>
        <dbReference type="Proteomes" id="UP000029267"/>
    </source>
</evidence>
<keyword evidence="2" id="KW-1185">Reference proteome</keyword>
<protein>
    <submittedName>
        <fullName evidence="1">Uncharacterized protein</fullName>
    </submittedName>
</protein>
<reference evidence="1 2" key="1">
    <citation type="journal article" date="2014" name="Genome Announc.">
        <title>Draft Genome Sequence of Geobacillus icigianus Strain G1w1T Isolated from Hot Springs in the Valley of Geysers, Kamchatka (Russian Federation).</title>
        <authorList>
            <person name="Bryanskaya A.V."/>
            <person name="Rozanov A.S."/>
            <person name="Logacheva M.D."/>
            <person name="Kotenko A.V."/>
            <person name="Peltek S.E."/>
        </authorList>
    </citation>
    <scope>NUCLEOTIDE SEQUENCE [LARGE SCALE GENOMIC DNA]</scope>
    <source>
        <strain evidence="1 2">G1w1</strain>
    </source>
</reference>
<dbReference type="EMBL" id="JPYA02000004">
    <property type="protein sequence ID" value="MEB3752173.1"/>
    <property type="molecule type" value="Genomic_DNA"/>
</dbReference>
<gene>
    <name evidence="1" type="ORF">EP10_003045</name>
</gene>